<dbReference type="AlphaFoldDB" id="A0A0C3CN32"/>
<dbReference type="PANTHER" id="PTHR39463">
    <property type="entry name" value="MEDUSA"/>
    <property type="match status" value="1"/>
</dbReference>
<gene>
    <name evidence="3" type="ORF">M413DRAFT_441854</name>
</gene>
<evidence type="ECO:0000256" key="1">
    <source>
        <dbReference type="SAM" id="MobiDB-lite"/>
    </source>
</evidence>
<dbReference type="OrthoDB" id="1751210at2759"/>
<reference evidence="3 4" key="1">
    <citation type="submission" date="2014-04" db="EMBL/GenBank/DDBJ databases">
        <authorList>
            <consortium name="DOE Joint Genome Institute"/>
            <person name="Kuo A."/>
            <person name="Gay G."/>
            <person name="Dore J."/>
            <person name="Kohler A."/>
            <person name="Nagy L.G."/>
            <person name="Floudas D."/>
            <person name="Copeland A."/>
            <person name="Barry K.W."/>
            <person name="Cichocki N."/>
            <person name="Veneault-Fourrey C."/>
            <person name="LaButti K."/>
            <person name="Lindquist E.A."/>
            <person name="Lipzen A."/>
            <person name="Lundell T."/>
            <person name="Morin E."/>
            <person name="Murat C."/>
            <person name="Sun H."/>
            <person name="Tunlid A."/>
            <person name="Henrissat B."/>
            <person name="Grigoriev I.V."/>
            <person name="Hibbett D.S."/>
            <person name="Martin F."/>
            <person name="Nordberg H.P."/>
            <person name="Cantor M.N."/>
            <person name="Hua S.X."/>
        </authorList>
    </citation>
    <scope>NUCLEOTIDE SEQUENCE [LARGE SCALE GENOMIC DNA]</scope>
    <source>
        <strain evidence="4">h7</strain>
    </source>
</reference>
<evidence type="ECO:0000313" key="3">
    <source>
        <dbReference type="EMBL" id="KIM45171.1"/>
    </source>
</evidence>
<sequence>MCGLNPFKASRWSLDLGFMASSDSPPIVSPTGIIHVLGYTPTEGERGVPITVRIHFRPDLADAMYVRLVVGNKAVPTKVRQLPAVSYGRWQLHAAAPPFDRSHSPSTKVLISVQALTEENAILDSVTFGEFSYWASGTSHERGSSSASLDKLPRLQIPDAPSLRRRPNNHLPTPSPTASDRSPFPKSPQQRNTRLHRRMKAQSLVRTKQHTGNQDQEELYAQTPILDLVTPLASICTGWTQSEVVAGRRLVRFAKVQDGRRLIVSCEPIMQEDFCESDSVISCIYREESDSCFVTSVDVIYLLERLTNGEFPVEEKNRIRRNLEGLRPTTVSKHKPGFGDFFQRIMEFPDPKPRNIEKDLKVFEWNLLGQALEKILSKYSIYTSPSAEPTESPVDVSPAESPELFALQLSYPPPDEPAMSRFLDQQKLGVQKYEGFPEHFAIGGHATSSNIPNDGSEFPSPVDSVVTTSSSSSSSSAFPLFSGEATEHREPHETHPWATGTDLKSNDLVDNFNILASYEAMEQGGSGVPAYPEASGLDFNIYDNFGGFQSMPDDSLPTMTDHYI</sequence>
<proteinExistence type="predicted"/>
<feature type="domain" description="DUF7082" evidence="2">
    <location>
        <begin position="226"/>
        <end position="376"/>
    </location>
</feature>
<organism evidence="3 4">
    <name type="scientific">Hebeloma cylindrosporum</name>
    <dbReference type="NCBI Taxonomy" id="76867"/>
    <lineage>
        <taxon>Eukaryota</taxon>
        <taxon>Fungi</taxon>
        <taxon>Dikarya</taxon>
        <taxon>Basidiomycota</taxon>
        <taxon>Agaricomycotina</taxon>
        <taxon>Agaricomycetes</taxon>
        <taxon>Agaricomycetidae</taxon>
        <taxon>Agaricales</taxon>
        <taxon>Agaricineae</taxon>
        <taxon>Hymenogastraceae</taxon>
        <taxon>Hebeloma</taxon>
    </lineage>
</organism>
<accession>A0A0C3CN32</accession>
<feature type="region of interest" description="Disordered" evidence="1">
    <location>
        <begin position="447"/>
        <end position="503"/>
    </location>
</feature>
<feature type="compositionally biased region" description="Low complexity" evidence="1">
    <location>
        <begin position="464"/>
        <end position="476"/>
    </location>
</feature>
<reference evidence="4" key="2">
    <citation type="submission" date="2015-01" db="EMBL/GenBank/DDBJ databases">
        <title>Evolutionary Origins and Diversification of the Mycorrhizal Mutualists.</title>
        <authorList>
            <consortium name="DOE Joint Genome Institute"/>
            <consortium name="Mycorrhizal Genomics Consortium"/>
            <person name="Kohler A."/>
            <person name="Kuo A."/>
            <person name="Nagy L.G."/>
            <person name="Floudas D."/>
            <person name="Copeland A."/>
            <person name="Barry K.W."/>
            <person name="Cichocki N."/>
            <person name="Veneault-Fourrey C."/>
            <person name="LaButti K."/>
            <person name="Lindquist E.A."/>
            <person name="Lipzen A."/>
            <person name="Lundell T."/>
            <person name="Morin E."/>
            <person name="Murat C."/>
            <person name="Riley R."/>
            <person name="Ohm R."/>
            <person name="Sun H."/>
            <person name="Tunlid A."/>
            <person name="Henrissat B."/>
            <person name="Grigoriev I.V."/>
            <person name="Hibbett D.S."/>
            <person name="Martin F."/>
        </authorList>
    </citation>
    <scope>NUCLEOTIDE SEQUENCE [LARGE SCALE GENOMIC DNA]</scope>
    <source>
        <strain evidence="4">h7</strain>
    </source>
</reference>
<dbReference type="STRING" id="686832.A0A0C3CN32"/>
<keyword evidence="4" id="KW-1185">Reference proteome</keyword>
<feature type="region of interest" description="Disordered" evidence="1">
    <location>
        <begin position="158"/>
        <end position="216"/>
    </location>
</feature>
<evidence type="ECO:0000259" key="2">
    <source>
        <dbReference type="Pfam" id="PF23305"/>
    </source>
</evidence>
<dbReference type="GO" id="GO:0005634">
    <property type="term" value="C:nucleus"/>
    <property type="evidence" value="ECO:0007669"/>
    <property type="project" value="TreeGrafter"/>
</dbReference>
<dbReference type="PANTHER" id="PTHR39463:SF1">
    <property type="entry name" value="MEDUSA"/>
    <property type="match status" value="1"/>
</dbReference>
<dbReference type="HOGENOM" id="CLU_507211_0_0_1"/>
<dbReference type="EMBL" id="KN831772">
    <property type="protein sequence ID" value="KIM45171.1"/>
    <property type="molecule type" value="Genomic_DNA"/>
</dbReference>
<protein>
    <recommendedName>
        <fullName evidence="2">DUF7082 domain-containing protein</fullName>
    </recommendedName>
</protein>
<dbReference type="Proteomes" id="UP000053424">
    <property type="component" value="Unassembled WGS sequence"/>
</dbReference>
<name>A0A0C3CN32_HEBCY</name>
<evidence type="ECO:0000313" key="4">
    <source>
        <dbReference type="Proteomes" id="UP000053424"/>
    </source>
</evidence>
<feature type="compositionally biased region" description="Polar residues" evidence="1">
    <location>
        <begin position="170"/>
        <end position="180"/>
    </location>
</feature>
<dbReference type="Pfam" id="PF23305">
    <property type="entry name" value="DUF7082"/>
    <property type="match status" value="1"/>
</dbReference>
<feature type="compositionally biased region" description="Basic and acidic residues" evidence="1">
    <location>
        <begin position="485"/>
        <end position="495"/>
    </location>
</feature>
<dbReference type="InterPro" id="IPR055509">
    <property type="entry name" value="DUF7082"/>
</dbReference>
<feature type="compositionally biased region" description="Polar residues" evidence="1">
    <location>
        <begin position="204"/>
        <end position="214"/>
    </location>
</feature>